<dbReference type="GO" id="GO:0004198">
    <property type="term" value="F:calcium-dependent cysteine-type endopeptidase activity"/>
    <property type="evidence" value="ECO:0007669"/>
    <property type="project" value="InterPro"/>
</dbReference>
<dbReference type="Pfam" id="PF00648">
    <property type="entry name" value="Peptidase_C2"/>
    <property type="match status" value="1"/>
</dbReference>
<dbReference type="PANTHER" id="PTHR46143:SF1">
    <property type="entry name" value="CALPAIN-7"/>
    <property type="match status" value="1"/>
</dbReference>
<feature type="region of interest" description="Disordered" evidence="6">
    <location>
        <begin position="1089"/>
        <end position="1113"/>
    </location>
</feature>
<dbReference type="EMBL" id="JAAPAO010000541">
    <property type="protein sequence ID" value="KAF4657454.1"/>
    <property type="molecule type" value="Genomic_DNA"/>
</dbReference>
<feature type="coiled-coil region" evidence="5">
    <location>
        <begin position="1703"/>
        <end position="1784"/>
    </location>
</feature>
<accession>A0A7J6LE01</accession>
<feature type="active site" evidence="4">
    <location>
        <position position="1175"/>
    </location>
</feature>
<feature type="domain" description="Calpain catalytic" evidence="8">
    <location>
        <begin position="931"/>
        <end position="1238"/>
    </location>
</feature>
<keyword evidence="5" id="KW-0175">Coiled coil</keyword>
<dbReference type="InterPro" id="IPR038765">
    <property type="entry name" value="Papain-like_cys_pep_sf"/>
</dbReference>
<feature type="coiled-coil region" evidence="5">
    <location>
        <begin position="533"/>
        <end position="560"/>
    </location>
</feature>
<gene>
    <name evidence="9" type="ORF">FOL47_008441</name>
</gene>
<evidence type="ECO:0000259" key="7">
    <source>
        <dbReference type="PROSITE" id="PS50076"/>
    </source>
</evidence>
<dbReference type="InterPro" id="IPR036213">
    <property type="entry name" value="Calpain_III_sf"/>
</dbReference>
<dbReference type="CDD" id="cd06257">
    <property type="entry name" value="DnaJ"/>
    <property type="match status" value="1"/>
</dbReference>
<feature type="coiled-coil region" evidence="5">
    <location>
        <begin position="291"/>
        <end position="366"/>
    </location>
</feature>
<dbReference type="PROSITE" id="PS50076">
    <property type="entry name" value="DNAJ_2"/>
    <property type="match status" value="1"/>
</dbReference>
<dbReference type="InterPro" id="IPR051297">
    <property type="entry name" value="PalB/RIM13"/>
</dbReference>
<feature type="coiled-coil region" evidence="5">
    <location>
        <begin position="178"/>
        <end position="226"/>
    </location>
</feature>
<dbReference type="SMART" id="SM00271">
    <property type="entry name" value="DnaJ"/>
    <property type="match status" value="1"/>
</dbReference>
<feature type="active site" evidence="4">
    <location>
        <position position="1155"/>
    </location>
</feature>
<evidence type="ECO:0000313" key="9">
    <source>
        <dbReference type="EMBL" id="KAF4657454.1"/>
    </source>
</evidence>
<organism evidence="9 10">
    <name type="scientific">Perkinsus chesapeaki</name>
    <name type="common">Clam parasite</name>
    <name type="synonym">Perkinsus andrewsi</name>
    <dbReference type="NCBI Taxonomy" id="330153"/>
    <lineage>
        <taxon>Eukaryota</taxon>
        <taxon>Sar</taxon>
        <taxon>Alveolata</taxon>
        <taxon>Perkinsozoa</taxon>
        <taxon>Perkinsea</taxon>
        <taxon>Perkinsida</taxon>
        <taxon>Perkinsidae</taxon>
        <taxon>Perkinsus</taxon>
    </lineage>
</organism>
<dbReference type="SUPFAM" id="SSF54001">
    <property type="entry name" value="Cysteine proteinases"/>
    <property type="match status" value="1"/>
</dbReference>
<dbReference type="OrthoDB" id="436067at2759"/>
<dbReference type="InterPro" id="IPR036691">
    <property type="entry name" value="Endo/exonu/phosph_ase_sf"/>
</dbReference>
<proteinExistence type="predicted"/>
<keyword evidence="3 4" id="KW-0788">Thiol protease</keyword>
<dbReference type="GO" id="GO:0006508">
    <property type="term" value="P:proteolysis"/>
    <property type="evidence" value="ECO:0007669"/>
    <property type="project" value="UniProtKB-KW"/>
</dbReference>
<evidence type="ECO:0008006" key="11">
    <source>
        <dbReference type="Google" id="ProtNLM"/>
    </source>
</evidence>
<evidence type="ECO:0000259" key="8">
    <source>
        <dbReference type="PROSITE" id="PS50203"/>
    </source>
</evidence>
<keyword evidence="2 4" id="KW-0378">Hydrolase</keyword>
<dbReference type="SUPFAM" id="SSF49758">
    <property type="entry name" value="Calpain large subunit, middle domain (domain III)"/>
    <property type="match status" value="2"/>
</dbReference>
<feature type="domain" description="J" evidence="7">
    <location>
        <begin position="1595"/>
        <end position="1658"/>
    </location>
</feature>
<feature type="active site" evidence="4">
    <location>
        <position position="957"/>
    </location>
</feature>
<keyword evidence="1 4" id="KW-0645">Protease</keyword>
<dbReference type="InterPro" id="IPR001300">
    <property type="entry name" value="Peptidase_C2_calpain_cat"/>
</dbReference>
<name>A0A7J6LE01_PERCH</name>
<evidence type="ECO:0000256" key="3">
    <source>
        <dbReference type="ARBA" id="ARBA00022807"/>
    </source>
</evidence>
<dbReference type="InterPro" id="IPR001623">
    <property type="entry name" value="DnaJ_domain"/>
</dbReference>
<sequence>MVVNTHYDVLGGTSHRQSNTEDLRDLIRKVIAEITDTKLVDPAKTGFLVCGDFNVVDNSPYYERLRSLEGAASMRDLWREVQQDGEYHYTVHSRNKKAKEIFPDDHGNSLFPWPIHPIRIDHLFALDEFEGVKWATVECTEIKFVGMSDGHEERKCSQEWLTKLEQKTIELASTSSRETQIRRELEALTATCARAEAKANGLEEEKKDWEIEKKQLQAEIERVHEEDLESRSKLEKEKGEHQRTRVHLELRCEALQKQRQEALLGGSGSMLMMGGLPASGAGGSSLARFQLESSQMRVAQLEKELDLYKTTQEQVQSLLGRVSELEGELRLAFADCRKAETKAKETERIQAELDETKNLLSVTKEQLSVANAKLAMNISSHTTIERLREELAGYIVETEMIHEELTALGIVPSSSRISGKATGSRELLSSEWSMTKSFIRQAKSEKAKLDAETTRLAGENEYYAAKVKAIEAELTAENQQKKTAIVATTEATSISSSSASGDSDDAVVDLRSESDDTKKDDMSGVMAEKDKIIADNAAELKRLSEVLKEKNEELQRLKMESNTSKVYIPLPQFLLSFRKRISDESSPEIDESEGADPSQPMAKRYKATLERLSEIDKLHEAIRKLEARGKTSDDSSRHIEDTVAERDRAVRKLREFKIEMQDHVRGFASSVESLTGWRVNPLPDGHRWHLMLKEKEGISEKPLSMEVNQKTEHGQYEIVSSSSPLPDEALARLIDFDEMPEMFDLKSVDKAVELRQAGREHMQCGDYIKGKEVYLAAAQWLVAGRDFNTDPKRRALFNKHLAETLSLAEEAADKAKVYEETENIVEKDSYYSAGMDKTKDLVDNKRFMEALNTLKSCRHRLEQIEAVLIESCGMEFPEWSDEEDAVILDSKGNIISGTLPQFMRNEDDVMSLSPQQEPLCTKWGPLSSANIASNSSSKLLITDTSAGQLVQNLVGDCSFISALAICMHWEHRYHSVHGGLTDQPRLFSDKIYPQNEQGQAVKSPTGAYKVKLLVNGVWRLVEVSDWFPLSSNGTLLTSYCKNGDWWAPILEKAFMKVHGGYGFPGSIGSCDLYVLTGWLPEEIFFADLRPTTPPQSDSEPESLTRSTTPPKSMCDPERVWEILHSGMKHGDCLLTVACGELSESESARTGLASRHTYAILEVGEFKGHRLLMLKNPWSSLRWRGRFSPEDKDSWEDEDLRQMLHYDQLTSVDYDRGLFWIDFESLVRYFDSVCLNWNPALFRYSRTVHGEWFYVREVSKWVENDRFFLGNNPQYSIDINRPSRRSDVLIWLVLTQHNSEFPTHDNQDFIFNNVTVHVYCTGSSHCRIYRPDRPMVQGVYTNAPHTTIKVQLPFDQYFSEPSSTVLHLTAVVGVFDRRFSPIDFSIRFCSTSKISVDAIPLRKAHRFVVSDASWKRGFNAGGSGDKATFKRNPMWVCMLDTSTAMSMPDWEFRATVCVGGGGHGNDDGESEEDPGHALTYKPAVHFLRSSVLRSCPSSMPLFTDEVLAMSPHWPNMYVSNKVNKRSSSSCGAFDGVIVVAPCTLNAGVEATFLLDIECDCPFTVVRSISVTEDTPEDAAAAQLPLPQTPPPSNVTIDDDILGILQDASDSDIRKAYRKLAIKLHPDKNREIDKAVATEVMMLCSETKLAAEKECRQQYGDDQEETIKRELLSTVVIDGHIILQPSILDTLPLWPVRTIWSLWSTRHERRRLKQIEEETRAAEEEMAKAEEEQVRQRTEERLRLRKAGKERKKREQQKLIEAKERHARVEAEMKRQEETRRAAEREAYLIAREKLTEKVAGAIKGYKQVIDGMSREEVSRWYKK</sequence>
<evidence type="ECO:0000256" key="4">
    <source>
        <dbReference type="PROSITE-ProRule" id="PRU00239"/>
    </source>
</evidence>
<dbReference type="SUPFAM" id="SSF56219">
    <property type="entry name" value="DNase I-like"/>
    <property type="match status" value="1"/>
</dbReference>
<evidence type="ECO:0000256" key="5">
    <source>
        <dbReference type="SAM" id="Coils"/>
    </source>
</evidence>
<dbReference type="SMART" id="SM00230">
    <property type="entry name" value="CysPc"/>
    <property type="match status" value="1"/>
</dbReference>
<keyword evidence="10" id="KW-1185">Reference proteome</keyword>
<dbReference type="PROSITE" id="PS50203">
    <property type="entry name" value="CALPAIN_CAT"/>
    <property type="match status" value="1"/>
</dbReference>
<reference evidence="9 10" key="1">
    <citation type="submission" date="2020-04" db="EMBL/GenBank/DDBJ databases">
        <title>Perkinsus chesapeaki whole genome sequence.</title>
        <authorList>
            <person name="Bogema D.R."/>
        </authorList>
    </citation>
    <scope>NUCLEOTIDE SEQUENCE [LARGE SCALE GENOMIC DNA]</scope>
    <source>
        <strain evidence="9">ATCC PRA-425</strain>
    </source>
</reference>
<dbReference type="Gene3D" id="2.60.120.380">
    <property type="match status" value="1"/>
</dbReference>
<dbReference type="Pfam" id="PF00226">
    <property type="entry name" value="DnaJ"/>
    <property type="match status" value="1"/>
</dbReference>
<dbReference type="Gene3D" id="3.90.70.10">
    <property type="entry name" value="Cysteine proteinases"/>
    <property type="match status" value="1"/>
</dbReference>
<dbReference type="InterPro" id="IPR036869">
    <property type="entry name" value="J_dom_sf"/>
</dbReference>
<evidence type="ECO:0000256" key="1">
    <source>
        <dbReference type="ARBA" id="ARBA00022670"/>
    </source>
</evidence>
<dbReference type="Gene3D" id="1.10.287.110">
    <property type="entry name" value="DnaJ domain"/>
    <property type="match status" value="1"/>
</dbReference>
<dbReference type="SUPFAM" id="SSF46565">
    <property type="entry name" value="Chaperone J-domain"/>
    <property type="match status" value="1"/>
</dbReference>
<dbReference type="PRINTS" id="PR00625">
    <property type="entry name" value="JDOMAIN"/>
</dbReference>
<comment type="caution">
    <text evidence="9">The sequence shown here is derived from an EMBL/GenBank/DDBJ whole genome shotgun (WGS) entry which is preliminary data.</text>
</comment>
<evidence type="ECO:0000313" key="10">
    <source>
        <dbReference type="Proteomes" id="UP000591131"/>
    </source>
</evidence>
<dbReference type="Gene3D" id="3.60.10.10">
    <property type="entry name" value="Endonuclease/exonuclease/phosphatase"/>
    <property type="match status" value="1"/>
</dbReference>
<evidence type="ECO:0000256" key="2">
    <source>
        <dbReference type="ARBA" id="ARBA00022801"/>
    </source>
</evidence>
<dbReference type="PANTHER" id="PTHR46143">
    <property type="entry name" value="CALPAIN-7"/>
    <property type="match status" value="1"/>
</dbReference>
<dbReference type="Proteomes" id="UP000591131">
    <property type="component" value="Unassembled WGS sequence"/>
</dbReference>
<feature type="compositionally biased region" description="Polar residues" evidence="6">
    <location>
        <begin position="1094"/>
        <end position="1110"/>
    </location>
</feature>
<protein>
    <recommendedName>
        <fullName evidence="11">Calpain catalytic domain-containing protein</fullName>
    </recommendedName>
</protein>
<evidence type="ECO:0000256" key="6">
    <source>
        <dbReference type="SAM" id="MobiDB-lite"/>
    </source>
</evidence>